<dbReference type="GO" id="GO:0005886">
    <property type="term" value="C:plasma membrane"/>
    <property type="evidence" value="ECO:0007669"/>
    <property type="project" value="TreeGrafter"/>
</dbReference>
<feature type="domain" description="CUB" evidence="6">
    <location>
        <begin position="36"/>
        <end position="160"/>
    </location>
</feature>
<feature type="compositionally biased region" description="Low complexity" evidence="3">
    <location>
        <begin position="570"/>
        <end position="588"/>
    </location>
</feature>
<dbReference type="GeneID" id="105365670"/>
<proteinExistence type="predicted"/>
<evidence type="ECO:0000256" key="1">
    <source>
        <dbReference type="ARBA" id="ARBA00023157"/>
    </source>
</evidence>
<dbReference type="SUPFAM" id="SSF49854">
    <property type="entry name" value="Spermadhesin, CUB domain"/>
    <property type="match status" value="3"/>
</dbReference>
<dbReference type="KEGG" id="csol:105365670"/>
<keyword evidence="4" id="KW-0472">Membrane</keyword>
<accession>A0AAJ7DZK2</accession>
<comment type="caution">
    <text evidence="2">Lacks conserved residue(s) required for the propagation of feature annotation.</text>
</comment>
<evidence type="ECO:0000256" key="2">
    <source>
        <dbReference type="PROSITE-ProRule" id="PRU00059"/>
    </source>
</evidence>
<dbReference type="Proteomes" id="UP000695007">
    <property type="component" value="Unplaced"/>
</dbReference>
<gene>
    <name evidence="8" type="primary">LOC105365670</name>
</gene>
<sequence length="924" mass="103644">MAEFQPMGLGLFLLAALLVLAAPSPAALRKLDRERCNKTVEIYEDVSSPAVNAETWGKPLTCSYRFRAIRGSPRDWILRVRFKKFKVGTLVNATTCLGGYMQITDGNAKTEVSNRKDPGVFCGESEQPQTFISETSVVRVLFHTDNFTDQTYFSFDSRAEQQFEVYLRYGQHPELYPNRRGEVLAGTYCERSFRDCRLQTCYVQSPAYPGIYPRDLHCKYHLNTRLPFIKLYIENEEFNIDGQRCENIMTCPMRPISSGAEHCPYDYVRIYDGLNETAPVIGTFCGMGKFPYSIIGTGKDLYVEFVSSSAGPLLNTGFHFNVGNWPGHVDTASTKNGSCDWILSSETLQAKDEGIFLSVAHWYPPHTSCTYLLKGRKGEITRLYFPSFRVNRIESPIQPYEGDCAESLTLYDADWADDARIIKTFCDTFSKPMEKHDFVSTSNSLFVRFESKTGSYSGSSLYYWAHYDFFNATRFGDPVPNTECDEVFSSWKNRSGKFRSPLNTLLYKRSGDPANDLTCTYTFITDKRLYARIILTLHSVNFKEHPYAPCSHCWGSRADRVIIYEPQHPPNSNSPNGLNTPNNSGNNNNNNLLVNLHQSSLNPSKGYCRCKLSPSDPPIRIISRGEKLELKFLVDGAHAATSYFKQPAPLFEASFEFVHSPLCGPAVLQPTTYGKLEFPYYDALSYVTPPRFIKCIWELRVNVERDLWLHLDKTKFASRSCEDGKLEIFLPASGGYSPEPYIAICGENVSYVKEIPILTAAQIAPADPGESGSPSVTIQFTGSMALARAEFKIEWTELYHLPRDTSGNLNVQKLEDCAFQCPADAGCIPERLLCDGVVNCPMPSRTLNNSTIREADDESRETCGKLLEPRNDDNTSISDLVGSTGWTGAGLGAALAILLGLCCLVCTCRMCKKSSSSRDIHVPY</sequence>
<keyword evidence="4" id="KW-1133">Transmembrane helix</keyword>
<evidence type="ECO:0000313" key="8">
    <source>
        <dbReference type="RefSeq" id="XP_011502198.1"/>
    </source>
</evidence>
<feature type="domain" description="CUB" evidence="6">
    <location>
        <begin position="663"/>
        <end position="798"/>
    </location>
</feature>
<dbReference type="AlphaFoldDB" id="A0AAJ7DZK2"/>
<feature type="signal peptide" evidence="5">
    <location>
        <begin position="1"/>
        <end position="21"/>
    </location>
</feature>
<protein>
    <submittedName>
        <fullName evidence="8">Uncharacterized protein LOC105365670</fullName>
    </submittedName>
</protein>
<dbReference type="PROSITE" id="PS01180">
    <property type="entry name" value="CUB"/>
    <property type="match status" value="4"/>
</dbReference>
<dbReference type="InterPro" id="IPR053207">
    <property type="entry name" value="Non-NMDA_GluR_Accessory"/>
</dbReference>
<evidence type="ECO:0000256" key="5">
    <source>
        <dbReference type="SAM" id="SignalP"/>
    </source>
</evidence>
<feature type="domain" description="CUB" evidence="6">
    <location>
        <begin position="339"/>
        <end position="477"/>
    </location>
</feature>
<keyword evidence="1" id="KW-1015">Disulfide bond</keyword>
<dbReference type="SMART" id="SM00042">
    <property type="entry name" value="CUB"/>
    <property type="match status" value="2"/>
</dbReference>
<dbReference type="InterPro" id="IPR002172">
    <property type="entry name" value="LDrepeatLR_classA_rpt"/>
</dbReference>
<dbReference type="CDD" id="cd00041">
    <property type="entry name" value="CUB"/>
    <property type="match status" value="2"/>
</dbReference>
<dbReference type="RefSeq" id="XP_011502198.1">
    <property type="nucleotide sequence ID" value="XM_011503896.1"/>
</dbReference>
<reference evidence="8" key="1">
    <citation type="submission" date="2025-08" db="UniProtKB">
        <authorList>
            <consortium name="RefSeq"/>
        </authorList>
    </citation>
    <scope>IDENTIFICATION</scope>
</reference>
<dbReference type="InterPro" id="IPR000859">
    <property type="entry name" value="CUB_dom"/>
</dbReference>
<feature type="domain" description="CUB" evidence="6">
    <location>
        <begin position="189"/>
        <end position="325"/>
    </location>
</feature>
<keyword evidence="7" id="KW-1185">Reference proteome</keyword>
<organism evidence="7 8">
    <name type="scientific">Ceratosolen solmsi marchali</name>
    <dbReference type="NCBI Taxonomy" id="326594"/>
    <lineage>
        <taxon>Eukaryota</taxon>
        <taxon>Metazoa</taxon>
        <taxon>Ecdysozoa</taxon>
        <taxon>Arthropoda</taxon>
        <taxon>Hexapoda</taxon>
        <taxon>Insecta</taxon>
        <taxon>Pterygota</taxon>
        <taxon>Neoptera</taxon>
        <taxon>Endopterygota</taxon>
        <taxon>Hymenoptera</taxon>
        <taxon>Apocrita</taxon>
        <taxon>Proctotrupomorpha</taxon>
        <taxon>Chalcidoidea</taxon>
        <taxon>Agaonidae</taxon>
        <taxon>Agaoninae</taxon>
        <taxon>Ceratosolen</taxon>
    </lineage>
</organism>
<dbReference type="FunFam" id="2.60.120.290:FF:000055">
    <property type="entry name" value="Dorsal-ventral patterning protein tolloid"/>
    <property type="match status" value="1"/>
</dbReference>
<dbReference type="PANTHER" id="PTHR47537:SF1">
    <property type="entry name" value="CUB DOMAIN-CONTAINING PROTEIN"/>
    <property type="match status" value="1"/>
</dbReference>
<keyword evidence="4" id="KW-0812">Transmembrane</keyword>
<dbReference type="Gene3D" id="2.60.120.290">
    <property type="entry name" value="Spermadhesin, CUB domain"/>
    <property type="match status" value="3"/>
</dbReference>
<keyword evidence="5" id="KW-0732">Signal</keyword>
<feature type="chain" id="PRO_5042550486" evidence="5">
    <location>
        <begin position="22"/>
        <end position="924"/>
    </location>
</feature>
<evidence type="ECO:0000256" key="3">
    <source>
        <dbReference type="SAM" id="MobiDB-lite"/>
    </source>
</evidence>
<dbReference type="SMART" id="SM00192">
    <property type="entry name" value="LDLa"/>
    <property type="match status" value="1"/>
</dbReference>
<feature type="region of interest" description="Disordered" evidence="3">
    <location>
        <begin position="566"/>
        <end position="588"/>
    </location>
</feature>
<dbReference type="PANTHER" id="PTHR47537">
    <property type="entry name" value="CUBILIN"/>
    <property type="match status" value="1"/>
</dbReference>
<dbReference type="Pfam" id="PF00431">
    <property type="entry name" value="CUB"/>
    <property type="match status" value="2"/>
</dbReference>
<evidence type="ECO:0000259" key="6">
    <source>
        <dbReference type="PROSITE" id="PS01180"/>
    </source>
</evidence>
<name>A0AAJ7DZK2_9HYME</name>
<evidence type="ECO:0000313" key="7">
    <source>
        <dbReference type="Proteomes" id="UP000695007"/>
    </source>
</evidence>
<evidence type="ECO:0000256" key="4">
    <source>
        <dbReference type="SAM" id="Phobius"/>
    </source>
</evidence>
<feature type="transmembrane region" description="Helical" evidence="4">
    <location>
        <begin position="886"/>
        <end position="908"/>
    </location>
</feature>
<dbReference type="InterPro" id="IPR035914">
    <property type="entry name" value="Sperma_CUB_dom_sf"/>
</dbReference>